<dbReference type="Proteomes" id="UP000299102">
    <property type="component" value="Unassembled WGS sequence"/>
</dbReference>
<proteinExistence type="predicted"/>
<evidence type="ECO:0000313" key="1">
    <source>
        <dbReference type="EMBL" id="GBP82837.1"/>
    </source>
</evidence>
<dbReference type="EMBL" id="BGZK01001590">
    <property type="protein sequence ID" value="GBP82837.1"/>
    <property type="molecule type" value="Genomic_DNA"/>
</dbReference>
<organism evidence="1 2">
    <name type="scientific">Eumeta variegata</name>
    <name type="common">Bagworm moth</name>
    <name type="synonym">Eumeta japonica</name>
    <dbReference type="NCBI Taxonomy" id="151549"/>
    <lineage>
        <taxon>Eukaryota</taxon>
        <taxon>Metazoa</taxon>
        <taxon>Ecdysozoa</taxon>
        <taxon>Arthropoda</taxon>
        <taxon>Hexapoda</taxon>
        <taxon>Insecta</taxon>
        <taxon>Pterygota</taxon>
        <taxon>Neoptera</taxon>
        <taxon>Endopterygota</taxon>
        <taxon>Lepidoptera</taxon>
        <taxon>Glossata</taxon>
        <taxon>Ditrysia</taxon>
        <taxon>Tineoidea</taxon>
        <taxon>Psychidae</taxon>
        <taxon>Oiketicinae</taxon>
        <taxon>Eumeta</taxon>
    </lineage>
</organism>
<comment type="caution">
    <text evidence="1">The sequence shown here is derived from an EMBL/GenBank/DDBJ whole genome shotgun (WGS) entry which is preliminary data.</text>
</comment>
<keyword evidence="2" id="KW-1185">Reference proteome</keyword>
<sequence length="184" mass="19624">MALRICPSRIERKKFSRAINLGCPLFPIGHFKRLSPILALDGGGGGGGGDPLGRCMSCRADGHLKTFSSLMFGCINDLPPPPAAARAPRATTRLPRLSCAGPITRAADYRERPRCRDNRIIHSYISLPCACTQLELHNFGSSAVRDGCAAAIDRLAASSMISVVAQAAPSETSPRRPLCLLDVV</sequence>
<accession>A0A4C1Z863</accession>
<gene>
    <name evidence="1" type="ORF">EVAR_34500_1</name>
</gene>
<name>A0A4C1Z863_EUMVA</name>
<dbReference type="AlphaFoldDB" id="A0A4C1Z863"/>
<evidence type="ECO:0000313" key="2">
    <source>
        <dbReference type="Proteomes" id="UP000299102"/>
    </source>
</evidence>
<protein>
    <submittedName>
        <fullName evidence="1">Uncharacterized protein</fullName>
    </submittedName>
</protein>
<reference evidence="1 2" key="1">
    <citation type="journal article" date="2019" name="Commun. Biol.">
        <title>The bagworm genome reveals a unique fibroin gene that provides high tensile strength.</title>
        <authorList>
            <person name="Kono N."/>
            <person name="Nakamura H."/>
            <person name="Ohtoshi R."/>
            <person name="Tomita M."/>
            <person name="Numata K."/>
            <person name="Arakawa K."/>
        </authorList>
    </citation>
    <scope>NUCLEOTIDE SEQUENCE [LARGE SCALE GENOMIC DNA]</scope>
</reference>